<keyword evidence="5" id="KW-1185">Reference proteome</keyword>
<dbReference type="Proteomes" id="UP000317835">
    <property type="component" value="Chromosome"/>
</dbReference>
<dbReference type="GO" id="GO:0005737">
    <property type="term" value="C:cytoplasm"/>
    <property type="evidence" value="ECO:0007669"/>
    <property type="project" value="TreeGrafter"/>
</dbReference>
<dbReference type="InterPro" id="IPR050126">
    <property type="entry name" value="Ap4A_hydrolase"/>
</dbReference>
<sequence>MRRALISDIHGNLEALEAVLDDIQDQRIDEIYCLGDIIGYGPNPRECIDLVMQNSRVTLLGNHDEGALFDPNGFNIGAERAIFWTRDQLETGGDVAQRERRWDFLAELPRTHRNGPFLFVHGSPRNPLSEYIFPEDIYNHRKMERLFQLVERYCFQGHTHVPGVFTEGFQFYAPEEIDYEYTLVDDKVMVNVGSVGQPRDGDNRACYLILEDASEVKPAAPAPAAGSGNGDGQGDSGDTNEHAQDPAPATTGPIRIFYRRIPYDFEATIEKIYAIPDLEPFLGDRLRQGR</sequence>
<dbReference type="SUPFAM" id="SSF56300">
    <property type="entry name" value="Metallo-dependent phosphatases"/>
    <property type="match status" value="1"/>
</dbReference>
<evidence type="ECO:0000256" key="2">
    <source>
        <dbReference type="SAM" id="MobiDB-lite"/>
    </source>
</evidence>
<reference evidence="4 5" key="1">
    <citation type="submission" date="2019-02" db="EMBL/GenBank/DDBJ databases">
        <title>Deep-cultivation of Planctomycetes and their phenomic and genomic characterization uncovers novel biology.</title>
        <authorList>
            <person name="Wiegand S."/>
            <person name="Jogler M."/>
            <person name="Boedeker C."/>
            <person name="Pinto D."/>
            <person name="Vollmers J."/>
            <person name="Rivas-Marin E."/>
            <person name="Kohn T."/>
            <person name="Peeters S.H."/>
            <person name="Heuer A."/>
            <person name="Rast P."/>
            <person name="Oberbeckmann S."/>
            <person name="Bunk B."/>
            <person name="Jeske O."/>
            <person name="Meyerdierks A."/>
            <person name="Storesund J.E."/>
            <person name="Kallscheuer N."/>
            <person name="Luecker S."/>
            <person name="Lage O.M."/>
            <person name="Pohl T."/>
            <person name="Merkel B.J."/>
            <person name="Hornburger P."/>
            <person name="Mueller R.-W."/>
            <person name="Bruemmer F."/>
            <person name="Labrenz M."/>
            <person name="Spormann A.M."/>
            <person name="Op den Camp H."/>
            <person name="Overmann J."/>
            <person name="Amann R."/>
            <person name="Jetten M.S.M."/>
            <person name="Mascher T."/>
            <person name="Medema M.H."/>
            <person name="Devos D.P."/>
            <person name="Kaster A.-K."/>
            <person name="Ovreas L."/>
            <person name="Rohde M."/>
            <person name="Galperin M.Y."/>
            <person name="Jogler C."/>
        </authorList>
    </citation>
    <scope>NUCLEOTIDE SEQUENCE [LARGE SCALE GENOMIC DNA]</scope>
    <source>
        <strain evidence="4 5">ElP</strain>
    </source>
</reference>
<name>A0A518GZQ7_9BACT</name>
<evidence type="ECO:0000313" key="5">
    <source>
        <dbReference type="Proteomes" id="UP000317835"/>
    </source>
</evidence>
<feature type="region of interest" description="Disordered" evidence="2">
    <location>
        <begin position="218"/>
        <end position="251"/>
    </location>
</feature>
<dbReference type="PANTHER" id="PTHR42850:SF2">
    <property type="entry name" value="BLL5683 PROTEIN"/>
    <property type="match status" value="1"/>
</dbReference>
<accession>A0A518GZQ7</accession>
<dbReference type="RefSeq" id="WP_145268696.1">
    <property type="nucleotide sequence ID" value="NZ_CP036426.1"/>
</dbReference>
<dbReference type="PANTHER" id="PTHR42850">
    <property type="entry name" value="METALLOPHOSPHOESTERASE"/>
    <property type="match status" value="1"/>
</dbReference>
<proteinExistence type="inferred from homology"/>
<dbReference type="InterPro" id="IPR029052">
    <property type="entry name" value="Metallo-depent_PP-like"/>
</dbReference>
<feature type="domain" description="Calcineurin-like phosphoesterase" evidence="3">
    <location>
        <begin position="1"/>
        <end position="211"/>
    </location>
</feature>
<dbReference type="AlphaFoldDB" id="A0A518GZQ7"/>
<comment type="similarity">
    <text evidence="1">Belongs to the metallophosphoesterase superfamily. YfcE family.</text>
</comment>
<dbReference type="Gene3D" id="3.60.21.10">
    <property type="match status" value="1"/>
</dbReference>
<dbReference type="KEGG" id="tpla:ElP_19510"/>
<evidence type="ECO:0000313" key="4">
    <source>
        <dbReference type="EMBL" id="QDV34069.1"/>
    </source>
</evidence>
<protein>
    <submittedName>
        <fullName evidence="4">Phosphodiesterase</fullName>
    </submittedName>
</protein>
<dbReference type="EMBL" id="CP036426">
    <property type="protein sequence ID" value="QDV34069.1"/>
    <property type="molecule type" value="Genomic_DNA"/>
</dbReference>
<gene>
    <name evidence="4" type="ORF">ElP_19510</name>
</gene>
<dbReference type="InterPro" id="IPR024654">
    <property type="entry name" value="Calcineurin-like_PHP_lpxH"/>
</dbReference>
<dbReference type="CDD" id="cd00838">
    <property type="entry name" value="MPP_superfamily"/>
    <property type="match status" value="1"/>
</dbReference>
<evidence type="ECO:0000256" key="1">
    <source>
        <dbReference type="ARBA" id="ARBA00008950"/>
    </source>
</evidence>
<organism evidence="4 5">
    <name type="scientific">Tautonia plasticadhaerens</name>
    <dbReference type="NCBI Taxonomy" id="2527974"/>
    <lineage>
        <taxon>Bacteria</taxon>
        <taxon>Pseudomonadati</taxon>
        <taxon>Planctomycetota</taxon>
        <taxon>Planctomycetia</taxon>
        <taxon>Isosphaerales</taxon>
        <taxon>Isosphaeraceae</taxon>
        <taxon>Tautonia</taxon>
    </lineage>
</organism>
<dbReference type="GO" id="GO:0016791">
    <property type="term" value="F:phosphatase activity"/>
    <property type="evidence" value="ECO:0007669"/>
    <property type="project" value="TreeGrafter"/>
</dbReference>
<dbReference type="Pfam" id="PF12850">
    <property type="entry name" value="Metallophos_2"/>
    <property type="match status" value="1"/>
</dbReference>
<evidence type="ECO:0000259" key="3">
    <source>
        <dbReference type="Pfam" id="PF12850"/>
    </source>
</evidence>
<dbReference type="OrthoDB" id="9800565at2"/>